<protein>
    <submittedName>
        <fullName evidence="2">Uncharacterized protein</fullName>
    </submittedName>
</protein>
<dbReference type="Proteomes" id="UP000292082">
    <property type="component" value="Unassembled WGS sequence"/>
</dbReference>
<accession>A0A4Q9PCA6</accession>
<name>A0A4Q9PCA6_9APHY</name>
<sequence>MQLMQGSSTTTSPPLRRWHAFLARLWRSVICFVSWNSVVELTDATTSSIPSHKTAGDPVRRAAQARGGSIAQTMASIPALRHPVSPRPKASIQRSKSRRASRGVSGARMHINEFDARSLISAIRRMDRKLGSQRVPRPLPQLVPGTKRQWSPASGRAAYVRHIRRKQASLLRDGKPVALLPARGSGAESDSNWSGEDTMCEP</sequence>
<dbReference type="EMBL" id="ML145295">
    <property type="protein sequence ID" value="TBU51665.1"/>
    <property type="molecule type" value="Genomic_DNA"/>
</dbReference>
<evidence type="ECO:0000313" key="3">
    <source>
        <dbReference type="Proteomes" id="UP000292082"/>
    </source>
</evidence>
<feature type="region of interest" description="Disordered" evidence="1">
    <location>
        <begin position="81"/>
        <end position="105"/>
    </location>
</feature>
<keyword evidence="3" id="KW-1185">Reference proteome</keyword>
<organism evidence="2 3">
    <name type="scientific">Dichomitus squalens</name>
    <dbReference type="NCBI Taxonomy" id="114155"/>
    <lineage>
        <taxon>Eukaryota</taxon>
        <taxon>Fungi</taxon>
        <taxon>Dikarya</taxon>
        <taxon>Basidiomycota</taxon>
        <taxon>Agaricomycotina</taxon>
        <taxon>Agaricomycetes</taxon>
        <taxon>Polyporales</taxon>
        <taxon>Polyporaceae</taxon>
        <taxon>Dichomitus</taxon>
    </lineage>
</organism>
<evidence type="ECO:0000313" key="2">
    <source>
        <dbReference type="EMBL" id="TBU51665.1"/>
    </source>
</evidence>
<gene>
    <name evidence="2" type="ORF">BD310DRAFT_325492</name>
</gene>
<dbReference type="AlphaFoldDB" id="A0A4Q9PCA6"/>
<evidence type="ECO:0000256" key="1">
    <source>
        <dbReference type="SAM" id="MobiDB-lite"/>
    </source>
</evidence>
<reference evidence="2 3" key="1">
    <citation type="submission" date="2019-01" db="EMBL/GenBank/DDBJ databases">
        <title>Draft genome sequences of three monokaryotic isolates of the white-rot basidiomycete fungus Dichomitus squalens.</title>
        <authorList>
            <consortium name="DOE Joint Genome Institute"/>
            <person name="Lopez S.C."/>
            <person name="Andreopoulos B."/>
            <person name="Pangilinan J."/>
            <person name="Lipzen A."/>
            <person name="Riley R."/>
            <person name="Ahrendt S."/>
            <person name="Ng V."/>
            <person name="Barry K."/>
            <person name="Daum C."/>
            <person name="Grigoriev I.V."/>
            <person name="Hilden K.S."/>
            <person name="Makela M.R."/>
            <person name="de Vries R.P."/>
        </authorList>
    </citation>
    <scope>NUCLEOTIDE SEQUENCE [LARGE SCALE GENOMIC DNA]</scope>
    <source>
        <strain evidence="2 3">CBS 464.89</strain>
    </source>
</reference>
<feature type="region of interest" description="Disordered" evidence="1">
    <location>
        <begin position="180"/>
        <end position="202"/>
    </location>
</feature>
<proteinExistence type="predicted"/>